<name>A0A563VJN3_9CYAN</name>
<dbReference type="EMBL" id="CAACVJ010000014">
    <property type="protein sequence ID" value="VEP11639.1"/>
    <property type="molecule type" value="Genomic_DNA"/>
</dbReference>
<keyword evidence="2" id="KW-1185">Reference proteome</keyword>
<reference evidence="1 2" key="1">
    <citation type="submission" date="2019-01" db="EMBL/GenBank/DDBJ databases">
        <authorList>
            <person name="Brito A."/>
        </authorList>
    </citation>
    <scope>NUCLEOTIDE SEQUENCE [LARGE SCALE GENOMIC DNA]</scope>
    <source>
        <strain evidence="1">1</strain>
    </source>
</reference>
<accession>A0A563VJN3</accession>
<sequence length="39" mass="4632">MLSQRLSLTDWFNKLRYYFIVEIKNQAIEQGVLISDGEL</sequence>
<evidence type="ECO:0000313" key="2">
    <source>
        <dbReference type="Proteomes" id="UP000320055"/>
    </source>
</evidence>
<evidence type="ECO:0000313" key="1">
    <source>
        <dbReference type="EMBL" id="VEP11639.1"/>
    </source>
</evidence>
<organism evidence="1 2">
    <name type="scientific">Hyella patelloides LEGE 07179</name>
    <dbReference type="NCBI Taxonomy" id="945734"/>
    <lineage>
        <taxon>Bacteria</taxon>
        <taxon>Bacillati</taxon>
        <taxon>Cyanobacteriota</taxon>
        <taxon>Cyanophyceae</taxon>
        <taxon>Pleurocapsales</taxon>
        <taxon>Hyellaceae</taxon>
        <taxon>Hyella</taxon>
    </lineage>
</organism>
<dbReference type="Proteomes" id="UP000320055">
    <property type="component" value="Unassembled WGS sequence"/>
</dbReference>
<dbReference type="AlphaFoldDB" id="A0A563VJN3"/>
<protein>
    <submittedName>
        <fullName evidence="1">Uncharacterized protein</fullName>
    </submittedName>
</protein>
<gene>
    <name evidence="1" type="ORF">H1P_1100023</name>
</gene>
<proteinExistence type="predicted"/>